<reference evidence="3 4" key="1">
    <citation type="submission" date="2019-02" db="EMBL/GenBank/DDBJ databases">
        <title>Deep-cultivation of Planctomycetes and their phenomic and genomic characterization uncovers novel biology.</title>
        <authorList>
            <person name="Wiegand S."/>
            <person name="Jogler M."/>
            <person name="Boedeker C."/>
            <person name="Pinto D."/>
            <person name="Vollmers J."/>
            <person name="Rivas-Marin E."/>
            <person name="Kohn T."/>
            <person name="Peeters S.H."/>
            <person name="Heuer A."/>
            <person name="Rast P."/>
            <person name="Oberbeckmann S."/>
            <person name="Bunk B."/>
            <person name="Jeske O."/>
            <person name="Meyerdierks A."/>
            <person name="Storesund J.E."/>
            <person name="Kallscheuer N."/>
            <person name="Luecker S."/>
            <person name="Lage O.M."/>
            <person name="Pohl T."/>
            <person name="Merkel B.J."/>
            <person name="Hornburger P."/>
            <person name="Mueller R.-W."/>
            <person name="Bruemmer F."/>
            <person name="Labrenz M."/>
            <person name="Spormann A.M."/>
            <person name="Op den Camp H."/>
            <person name="Overmann J."/>
            <person name="Amann R."/>
            <person name="Jetten M.S.M."/>
            <person name="Mascher T."/>
            <person name="Medema M.H."/>
            <person name="Devos D.P."/>
            <person name="Kaster A.-K."/>
            <person name="Ovreas L."/>
            <person name="Rohde M."/>
            <person name="Galperin M.Y."/>
            <person name="Jogler C."/>
        </authorList>
    </citation>
    <scope>NUCLEOTIDE SEQUENCE [LARGE SCALE GENOMIC DNA]</scope>
    <source>
        <strain evidence="3 4">Pan216</strain>
    </source>
</reference>
<feature type="chain" id="PRO_5021947557" description="HEAT repeat protein" evidence="2">
    <location>
        <begin position="24"/>
        <end position="551"/>
    </location>
</feature>
<feature type="signal peptide" evidence="2">
    <location>
        <begin position="1"/>
        <end position="23"/>
    </location>
</feature>
<dbReference type="InterPro" id="IPR016024">
    <property type="entry name" value="ARM-type_fold"/>
</dbReference>
<evidence type="ECO:0000256" key="1">
    <source>
        <dbReference type="SAM" id="MobiDB-lite"/>
    </source>
</evidence>
<protein>
    <recommendedName>
        <fullName evidence="5">HEAT repeat protein</fullName>
    </recommendedName>
</protein>
<feature type="compositionally biased region" description="Polar residues" evidence="1">
    <location>
        <begin position="449"/>
        <end position="468"/>
    </location>
</feature>
<feature type="compositionally biased region" description="Basic and acidic residues" evidence="1">
    <location>
        <begin position="469"/>
        <end position="486"/>
    </location>
</feature>
<evidence type="ECO:0008006" key="5">
    <source>
        <dbReference type="Google" id="ProtNLM"/>
    </source>
</evidence>
<dbReference type="KEGG" id="knv:Pan216_16960"/>
<dbReference type="SUPFAM" id="SSF48371">
    <property type="entry name" value="ARM repeat"/>
    <property type="match status" value="1"/>
</dbReference>
<dbReference type="AlphaFoldDB" id="A0A518B1I6"/>
<evidence type="ECO:0000313" key="4">
    <source>
        <dbReference type="Proteomes" id="UP000317093"/>
    </source>
</evidence>
<proteinExistence type="predicted"/>
<organism evidence="3 4">
    <name type="scientific">Kolteria novifilia</name>
    <dbReference type="NCBI Taxonomy" id="2527975"/>
    <lineage>
        <taxon>Bacteria</taxon>
        <taxon>Pseudomonadati</taxon>
        <taxon>Planctomycetota</taxon>
        <taxon>Planctomycetia</taxon>
        <taxon>Kolteriales</taxon>
        <taxon>Kolteriaceae</taxon>
        <taxon>Kolteria</taxon>
    </lineage>
</organism>
<dbReference type="EMBL" id="CP036279">
    <property type="protein sequence ID" value="QDU60844.1"/>
    <property type="molecule type" value="Genomic_DNA"/>
</dbReference>
<keyword evidence="4" id="KW-1185">Reference proteome</keyword>
<feature type="region of interest" description="Disordered" evidence="1">
    <location>
        <begin position="282"/>
        <end position="325"/>
    </location>
</feature>
<feature type="compositionally biased region" description="Polar residues" evidence="1">
    <location>
        <begin position="398"/>
        <end position="410"/>
    </location>
</feature>
<feature type="region of interest" description="Disordered" evidence="1">
    <location>
        <begin position="390"/>
        <end position="487"/>
    </location>
</feature>
<evidence type="ECO:0000256" key="2">
    <source>
        <dbReference type="SAM" id="SignalP"/>
    </source>
</evidence>
<dbReference type="Proteomes" id="UP000317093">
    <property type="component" value="Chromosome"/>
</dbReference>
<feature type="compositionally biased region" description="Low complexity" evidence="1">
    <location>
        <begin position="427"/>
        <end position="439"/>
    </location>
</feature>
<gene>
    <name evidence="3" type="ORF">Pan216_16960</name>
</gene>
<feature type="compositionally biased region" description="Basic and acidic residues" evidence="1">
    <location>
        <begin position="411"/>
        <end position="426"/>
    </location>
</feature>
<keyword evidence="2" id="KW-0732">Signal</keyword>
<dbReference type="InterPro" id="IPR011989">
    <property type="entry name" value="ARM-like"/>
</dbReference>
<dbReference type="Gene3D" id="1.25.10.10">
    <property type="entry name" value="Leucine-rich Repeat Variant"/>
    <property type="match status" value="1"/>
</dbReference>
<dbReference type="RefSeq" id="WP_419193396.1">
    <property type="nucleotide sequence ID" value="NZ_CP036279.1"/>
</dbReference>
<name>A0A518B1I6_9BACT</name>
<evidence type="ECO:0000313" key="3">
    <source>
        <dbReference type="EMBL" id="QDU60844.1"/>
    </source>
</evidence>
<sequence length="551" mass="60571" precursor="true">MGQARTAMMVMFFLASLAGPSQAQYGPVNRQTVGLFASDASERVKAVKRMGRLDRRAAPGTLDALEMVLARDPEPDVRLEVVEKLARAKSYKLRAMNVLIRVSETDQDPKVRERARTAVEYMARKGSVLPARGRLKKPVSQARFQPAMPAQNANPYQQAVPNANQYGVQQIPNQVPQQSTMNQYPVQHAARSRQYAGSQAYAQTQRPQVPQTPQVPYQQQPRMMPQASPAVANATAVPSQTQAATPAKRVPVTKLQPVEVAKEETKTTSPIKRFFFNEGSDTEKEVAVTKETVTKSPAMAKTTTPKISQAPPTPRALESKPAKPTIVDIPVAKKMTNPDVVPAARKELASTSESTDVVATAARIAAEKAPSEPEKDVKLVSLSRMFRFGRSSAKEEASTSSDSAKVTTASPKREESESKDHSEHKGLAAGLLGGRASSRPAEQRVAQAPTRQQSVSRKPSTTSAASSEKQTRRADRSAMSEKDRKQRAQRLLVEAREMIEQGQFKEAQRRIDLAREYAVRYGLFEETPNDVERDLQKAMSPSKDNPFPISF</sequence>
<accession>A0A518B1I6</accession>